<reference evidence="4 5" key="1">
    <citation type="submission" date="2019-02" db="EMBL/GenBank/DDBJ databases">
        <title>Deep-cultivation of Planctomycetes and their phenomic and genomic characterization uncovers novel biology.</title>
        <authorList>
            <person name="Wiegand S."/>
            <person name="Jogler M."/>
            <person name="Boedeker C."/>
            <person name="Pinto D."/>
            <person name="Vollmers J."/>
            <person name="Rivas-Marin E."/>
            <person name="Kohn T."/>
            <person name="Peeters S.H."/>
            <person name="Heuer A."/>
            <person name="Rast P."/>
            <person name="Oberbeckmann S."/>
            <person name="Bunk B."/>
            <person name="Jeske O."/>
            <person name="Meyerdierks A."/>
            <person name="Storesund J.E."/>
            <person name="Kallscheuer N."/>
            <person name="Luecker S."/>
            <person name="Lage O.M."/>
            <person name="Pohl T."/>
            <person name="Merkel B.J."/>
            <person name="Hornburger P."/>
            <person name="Mueller R.-W."/>
            <person name="Bruemmer F."/>
            <person name="Labrenz M."/>
            <person name="Spormann A.M."/>
            <person name="Op den Camp H."/>
            <person name="Overmann J."/>
            <person name="Amann R."/>
            <person name="Jetten M.S.M."/>
            <person name="Mascher T."/>
            <person name="Medema M.H."/>
            <person name="Devos D.P."/>
            <person name="Kaster A.-K."/>
            <person name="Ovreas L."/>
            <person name="Rohde M."/>
            <person name="Galperin M.Y."/>
            <person name="Jogler C."/>
        </authorList>
    </citation>
    <scope>NUCLEOTIDE SEQUENCE [LARGE SCALE GENOMIC DNA]</scope>
    <source>
        <strain evidence="4 5">K22_7</strain>
    </source>
</reference>
<dbReference type="OrthoDB" id="9778236at2"/>
<proteinExistence type="predicted"/>
<dbReference type="InterPro" id="IPR058792">
    <property type="entry name" value="Beta-barrel_RND_2"/>
</dbReference>
<dbReference type="Pfam" id="PF25954">
    <property type="entry name" value="Beta-barrel_RND_2"/>
    <property type="match status" value="1"/>
</dbReference>
<feature type="domain" description="YbhG-like alpha-helical hairpin" evidence="2">
    <location>
        <begin position="131"/>
        <end position="242"/>
    </location>
</feature>
<organism evidence="4 5">
    <name type="scientific">Rubripirellula lacrimiformis</name>
    <dbReference type="NCBI Taxonomy" id="1930273"/>
    <lineage>
        <taxon>Bacteria</taxon>
        <taxon>Pseudomonadati</taxon>
        <taxon>Planctomycetota</taxon>
        <taxon>Planctomycetia</taxon>
        <taxon>Pirellulales</taxon>
        <taxon>Pirellulaceae</taxon>
        <taxon>Rubripirellula</taxon>
    </lineage>
</organism>
<evidence type="ECO:0000259" key="2">
    <source>
        <dbReference type="Pfam" id="PF25881"/>
    </source>
</evidence>
<dbReference type="InterPro" id="IPR030190">
    <property type="entry name" value="MacA_alpha-hairpin_sf"/>
</dbReference>
<protein>
    <submittedName>
        <fullName evidence="4">Multidrug export protein EmrA</fullName>
    </submittedName>
</protein>
<dbReference type="GO" id="GO:1990195">
    <property type="term" value="C:macrolide transmembrane transporter complex"/>
    <property type="evidence" value="ECO:0007669"/>
    <property type="project" value="InterPro"/>
</dbReference>
<accession>A0A517N4T3</accession>
<keyword evidence="1" id="KW-0472">Membrane</keyword>
<dbReference type="PANTHER" id="PTHR30438">
    <property type="entry name" value="36 KDA ANTIGEN-RELATED"/>
    <property type="match status" value="1"/>
</dbReference>
<sequence>MQSTFQVLYQHDPSIGPRDEDASIMTKRFPLLVLGVIILLLLVFYSKWYPEPDRVSGFIEADEIRLGSRVGGRVAHVYVTEGETVESGAKLIELEPFDLLEQEAQLQFSLAAREADYKRIESGYRVEEKAQAKSKLEQLQARVDLLKAGPRQEEIEAARGRLTLAEVQKSLAEKTSTRLTKLSQEDAISRQELDNANEAVQAATANVVVRQQELNLLEAGTRIEEIREATARVEEARQAWQLMEHGYRIEEQEQAKAARDAAHAALEAIRRQKEELSIQSPIAGAIESLDLQPGDIVASGAPVLSMLDKNNLWVRAYVPQNRVGIKVGQRVRVTVDSYPNQPFTGTISFVARKAEFTPNNVQTLEERSKQVFRIKVAIENRHDMLRPGMMADVWLHPLDDGQ</sequence>
<name>A0A517N4T3_9BACT</name>
<evidence type="ECO:0000256" key="1">
    <source>
        <dbReference type="SAM" id="Phobius"/>
    </source>
</evidence>
<dbReference type="GO" id="GO:0019898">
    <property type="term" value="C:extrinsic component of membrane"/>
    <property type="evidence" value="ECO:0007669"/>
    <property type="project" value="InterPro"/>
</dbReference>
<feature type="transmembrane region" description="Helical" evidence="1">
    <location>
        <begin position="29"/>
        <end position="48"/>
    </location>
</feature>
<feature type="domain" description="CusB-like beta-barrel" evidence="3">
    <location>
        <begin position="312"/>
        <end position="395"/>
    </location>
</feature>
<keyword evidence="1" id="KW-0812">Transmembrane</keyword>
<dbReference type="KEGG" id="rlc:K227x_05140"/>
<dbReference type="SUPFAM" id="SSF111369">
    <property type="entry name" value="HlyD-like secretion proteins"/>
    <property type="match status" value="2"/>
</dbReference>
<keyword evidence="1" id="KW-1133">Transmembrane helix</keyword>
<dbReference type="InterPro" id="IPR059052">
    <property type="entry name" value="HH_YbhG-like"/>
</dbReference>
<evidence type="ECO:0000313" key="5">
    <source>
        <dbReference type="Proteomes" id="UP000318538"/>
    </source>
</evidence>
<gene>
    <name evidence="4" type="primary">emrA_1</name>
    <name evidence="4" type="ORF">K227x_05140</name>
</gene>
<dbReference type="Gene3D" id="6.10.140.1990">
    <property type="match status" value="1"/>
</dbReference>
<dbReference type="Pfam" id="PF25881">
    <property type="entry name" value="HH_YBHG"/>
    <property type="match status" value="1"/>
</dbReference>
<dbReference type="Gene3D" id="1.10.287.470">
    <property type="entry name" value="Helix hairpin bin"/>
    <property type="match status" value="1"/>
</dbReference>
<dbReference type="GO" id="GO:0005886">
    <property type="term" value="C:plasma membrane"/>
    <property type="evidence" value="ECO:0007669"/>
    <property type="project" value="TreeGrafter"/>
</dbReference>
<dbReference type="Gene3D" id="2.40.30.170">
    <property type="match status" value="1"/>
</dbReference>
<dbReference type="PANTHER" id="PTHR30438:SF2">
    <property type="entry name" value="MEMBRANE PROTEIN"/>
    <property type="match status" value="1"/>
</dbReference>
<dbReference type="GO" id="GO:1990961">
    <property type="term" value="P:xenobiotic detoxification by transmembrane export across the plasma membrane"/>
    <property type="evidence" value="ECO:0007669"/>
    <property type="project" value="InterPro"/>
</dbReference>
<dbReference type="Proteomes" id="UP000318538">
    <property type="component" value="Chromosome"/>
</dbReference>
<dbReference type="EMBL" id="CP036525">
    <property type="protein sequence ID" value="QDT02143.1"/>
    <property type="molecule type" value="Genomic_DNA"/>
</dbReference>
<dbReference type="AlphaFoldDB" id="A0A517N4T3"/>
<evidence type="ECO:0000259" key="3">
    <source>
        <dbReference type="Pfam" id="PF25954"/>
    </source>
</evidence>
<evidence type="ECO:0000313" key="4">
    <source>
        <dbReference type="EMBL" id="QDT02143.1"/>
    </source>
</evidence>
<dbReference type="Gene3D" id="2.40.50.100">
    <property type="match status" value="1"/>
</dbReference>
<keyword evidence="5" id="KW-1185">Reference proteome</keyword>